<gene>
    <name evidence="9" type="ORF">ASIM_LOCUS1535</name>
</gene>
<dbReference type="GO" id="GO:0006897">
    <property type="term" value="P:endocytosis"/>
    <property type="evidence" value="ECO:0007669"/>
    <property type="project" value="TreeGrafter"/>
</dbReference>
<evidence type="ECO:0000256" key="3">
    <source>
        <dbReference type="ARBA" id="ARBA00022692"/>
    </source>
</evidence>
<keyword evidence="6" id="KW-0325">Glycoprotein</keyword>
<dbReference type="Proteomes" id="UP000267096">
    <property type="component" value="Unassembled WGS sequence"/>
</dbReference>
<feature type="transmembrane region" description="Helical" evidence="7">
    <location>
        <begin position="305"/>
        <end position="323"/>
    </location>
</feature>
<evidence type="ECO:0000256" key="4">
    <source>
        <dbReference type="ARBA" id="ARBA00022989"/>
    </source>
</evidence>
<evidence type="ECO:0000256" key="5">
    <source>
        <dbReference type="ARBA" id="ARBA00023136"/>
    </source>
</evidence>
<dbReference type="GO" id="GO:0005886">
    <property type="term" value="C:plasma membrane"/>
    <property type="evidence" value="ECO:0007669"/>
    <property type="project" value="TreeGrafter"/>
</dbReference>
<keyword evidence="10" id="KW-1185">Reference proteome</keyword>
<keyword evidence="3 7" id="KW-0812">Transmembrane</keyword>
<evidence type="ECO:0000256" key="2">
    <source>
        <dbReference type="ARBA" id="ARBA00005585"/>
    </source>
</evidence>
<protein>
    <submittedName>
        <fullName evidence="11">SSD domain-containing protein</fullName>
    </submittedName>
</protein>
<evidence type="ECO:0000259" key="8">
    <source>
        <dbReference type="PROSITE" id="PS50156"/>
    </source>
</evidence>
<dbReference type="PROSITE" id="PS50156">
    <property type="entry name" value="SSD"/>
    <property type="match status" value="1"/>
</dbReference>
<reference evidence="11" key="1">
    <citation type="submission" date="2017-02" db="UniProtKB">
        <authorList>
            <consortium name="WormBaseParasite"/>
        </authorList>
    </citation>
    <scope>IDENTIFICATION</scope>
</reference>
<accession>A0A0M3J2A3</accession>
<proteinExistence type="inferred from homology"/>
<keyword evidence="5 7" id="KW-0472">Membrane</keyword>
<dbReference type="GO" id="GO:0018996">
    <property type="term" value="P:molting cycle, collagen and cuticulin-based cuticle"/>
    <property type="evidence" value="ECO:0007669"/>
    <property type="project" value="TreeGrafter"/>
</dbReference>
<comment type="subcellular location">
    <subcellularLocation>
        <location evidence="1">Membrane</location>
        <topology evidence="1">Multi-pass membrane protein</topology>
    </subcellularLocation>
</comment>
<dbReference type="PANTHER" id="PTHR10796:SF90">
    <property type="entry name" value="SSD DOMAIN-CONTAINING PROTEIN"/>
    <property type="match status" value="1"/>
</dbReference>
<feature type="transmembrane region" description="Helical" evidence="7">
    <location>
        <begin position="269"/>
        <end position="293"/>
    </location>
</feature>
<comment type="similarity">
    <text evidence="2">Belongs to the patched family.</text>
</comment>
<dbReference type="WBParaSite" id="ASIM_0000166101-mRNA-1">
    <property type="protein sequence ID" value="ASIM_0000166101-mRNA-1"/>
    <property type="gene ID" value="ASIM_0000166101"/>
</dbReference>
<dbReference type="AlphaFoldDB" id="A0A0M3J2A3"/>
<dbReference type="InterPro" id="IPR003392">
    <property type="entry name" value="PTHD_SSD"/>
</dbReference>
<dbReference type="PANTHER" id="PTHR10796">
    <property type="entry name" value="PATCHED-RELATED"/>
    <property type="match status" value="1"/>
</dbReference>
<dbReference type="EMBL" id="UYRR01001665">
    <property type="protein sequence ID" value="VDK18860.1"/>
    <property type="molecule type" value="Genomic_DNA"/>
</dbReference>
<reference evidence="9 10" key="2">
    <citation type="submission" date="2018-11" db="EMBL/GenBank/DDBJ databases">
        <authorList>
            <consortium name="Pathogen Informatics"/>
        </authorList>
    </citation>
    <scope>NUCLEOTIDE SEQUENCE [LARGE SCALE GENOMIC DNA]</scope>
</reference>
<evidence type="ECO:0000313" key="9">
    <source>
        <dbReference type="EMBL" id="VDK18860.1"/>
    </source>
</evidence>
<sequence>MVMKDRIRDGYTPINAPSRHEMDVIREFWNSSGDPMMAVVLLTARDNGSMFREEYFDEANSLNNFLMNNFTIDYEGESVYYKDVCAPYCQINIAVELLKAGMDYEKVRLKEGKALSTDTTLTYPVAKIDGIDVHVERTLFGVKYREHFDKKALVGIKADDLPKNLTLSQMVTNIDFVKVILLLFRGDKLNADLDKKLTLWELGVFDFGREKYNNPLIDMQVIGTEILDQEMIKDGQKMTPFFAAGFGFMMVFVGLTVLLSAIFYDALDWGKALVAIGTILCPILSITTTYGLISLFGSRTNSFMLVMPFLIMGIGKLSFLVRITS</sequence>
<feature type="domain" description="SSD" evidence="8">
    <location>
        <begin position="270"/>
        <end position="315"/>
    </location>
</feature>
<feature type="transmembrane region" description="Helical" evidence="7">
    <location>
        <begin position="241"/>
        <end position="263"/>
    </location>
</feature>
<dbReference type="InterPro" id="IPR000731">
    <property type="entry name" value="SSD"/>
</dbReference>
<evidence type="ECO:0000256" key="1">
    <source>
        <dbReference type="ARBA" id="ARBA00004141"/>
    </source>
</evidence>
<evidence type="ECO:0000313" key="11">
    <source>
        <dbReference type="WBParaSite" id="ASIM_0000166101-mRNA-1"/>
    </source>
</evidence>
<evidence type="ECO:0000256" key="7">
    <source>
        <dbReference type="SAM" id="Phobius"/>
    </source>
</evidence>
<dbReference type="OrthoDB" id="6510177at2759"/>
<evidence type="ECO:0000256" key="6">
    <source>
        <dbReference type="ARBA" id="ARBA00023180"/>
    </source>
</evidence>
<organism evidence="11">
    <name type="scientific">Anisakis simplex</name>
    <name type="common">Herring worm</name>
    <dbReference type="NCBI Taxonomy" id="6269"/>
    <lineage>
        <taxon>Eukaryota</taxon>
        <taxon>Metazoa</taxon>
        <taxon>Ecdysozoa</taxon>
        <taxon>Nematoda</taxon>
        <taxon>Chromadorea</taxon>
        <taxon>Rhabditida</taxon>
        <taxon>Spirurina</taxon>
        <taxon>Ascaridomorpha</taxon>
        <taxon>Ascaridoidea</taxon>
        <taxon>Anisakidae</taxon>
        <taxon>Anisakis</taxon>
        <taxon>Anisakis simplex complex</taxon>
    </lineage>
</organism>
<dbReference type="GO" id="GO:0030659">
    <property type="term" value="C:cytoplasmic vesicle membrane"/>
    <property type="evidence" value="ECO:0007669"/>
    <property type="project" value="TreeGrafter"/>
</dbReference>
<evidence type="ECO:0000313" key="10">
    <source>
        <dbReference type="Proteomes" id="UP000267096"/>
    </source>
</evidence>
<dbReference type="Pfam" id="PF02460">
    <property type="entry name" value="Patched"/>
    <property type="match status" value="1"/>
</dbReference>
<name>A0A0M3J2A3_ANISI</name>
<dbReference type="InterPro" id="IPR051697">
    <property type="entry name" value="Patched_domain-protein"/>
</dbReference>
<keyword evidence="4 7" id="KW-1133">Transmembrane helix</keyword>